<evidence type="ECO:0000256" key="7">
    <source>
        <dbReference type="ARBA" id="ARBA00022840"/>
    </source>
</evidence>
<gene>
    <name evidence="15" type="primary">ABCC4</name>
    <name evidence="15" type="ORF">AWC38_SpisGene13772</name>
</gene>
<dbReference type="Proteomes" id="UP000225706">
    <property type="component" value="Unassembled WGS sequence"/>
</dbReference>
<dbReference type="InterPro" id="IPR044746">
    <property type="entry name" value="ABCC_6TM_D1"/>
</dbReference>
<dbReference type="InterPro" id="IPR003593">
    <property type="entry name" value="AAA+_ATPase"/>
</dbReference>
<keyword evidence="6" id="KW-0547">Nucleotide-binding</keyword>
<evidence type="ECO:0000256" key="12">
    <source>
        <dbReference type="SAM" id="Phobius"/>
    </source>
</evidence>
<feature type="domain" description="ABC transporter" evidence="13">
    <location>
        <begin position="1306"/>
        <end position="1539"/>
    </location>
</feature>
<feature type="region of interest" description="Disordered" evidence="11">
    <location>
        <begin position="44"/>
        <end position="75"/>
    </location>
</feature>
<feature type="region of interest" description="Disordered" evidence="11">
    <location>
        <begin position="428"/>
        <end position="449"/>
    </location>
</feature>
<dbReference type="InterPro" id="IPR003439">
    <property type="entry name" value="ABC_transporter-like_ATP-bd"/>
</dbReference>
<dbReference type="GO" id="GO:0016887">
    <property type="term" value="F:ATP hydrolysis activity"/>
    <property type="evidence" value="ECO:0007669"/>
    <property type="project" value="InterPro"/>
</dbReference>
<dbReference type="InterPro" id="IPR011527">
    <property type="entry name" value="ABC1_TM_dom"/>
</dbReference>
<reference evidence="16" key="1">
    <citation type="journal article" date="2017" name="bioRxiv">
        <title>Comparative analysis of the genomes of Stylophora pistillata and Acropora digitifera provides evidence for extensive differences between species of corals.</title>
        <authorList>
            <person name="Voolstra C.R."/>
            <person name="Li Y."/>
            <person name="Liew Y.J."/>
            <person name="Baumgarten S."/>
            <person name="Zoccola D."/>
            <person name="Flot J.-F."/>
            <person name="Tambutte S."/>
            <person name="Allemand D."/>
            <person name="Aranda M."/>
        </authorList>
    </citation>
    <scope>NUCLEOTIDE SEQUENCE [LARGE SCALE GENOMIC DNA]</scope>
</reference>
<evidence type="ECO:0000256" key="2">
    <source>
        <dbReference type="ARBA" id="ARBA00009726"/>
    </source>
</evidence>
<evidence type="ECO:0000256" key="5">
    <source>
        <dbReference type="ARBA" id="ARBA00022737"/>
    </source>
</evidence>
<dbReference type="CDD" id="cd18580">
    <property type="entry name" value="ABC_6TM_ABCC_D2"/>
    <property type="match status" value="1"/>
</dbReference>
<feature type="domain" description="ABC transmembrane type-1" evidence="14">
    <location>
        <begin position="103"/>
        <end position="362"/>
    </location>
</feature>
<feature type="domain" description="ABC transporter" evidence="13">
    <location>
        <begin position="647"/>
        <end position="870"/>
    </location>
</feature>
<feature type="domain" description="ABC transmembrane type-1" evidence="14">
    <location>
        <begin position="933"/>
        <end position="1199"/>
    </location>
</feature>
<keyword evidence="3" id="KW-0813">Transport</keyword>
<dbReference type="PANTHER" id="PTHR24223">
    <property type="entry name" value="ATP-BINDING CASSETTE SUB-FAMILY C"/>
    <property type="match status" value="1"/>
</dbReference>
<dbReference type="EMBL" id="LSMT01000265">
    <property type="protein sequence ID" value="PFX21727.1"/>
    <property type="molecule type" value="Genomic_DNA"/>
</dbReference>
<feature type="compositionally biased region" description="Basic and acidic residues" evidence="11">
    <location>
        <begin position="61"/>
        <end position="75"/>
    </location>
</feature>
<dbReference type="SUPFAM" id="SSF90123">
    <property type="entry name" value="ABC transporter transmembrane region"/>
    <property type="match status" value="2"/>
</dbReference>
<evidence type="ECO:0000256" key="4">
    <source>
        <dbReference type="ARBA" id="ARBA00022692"/>
    </source>
</evidence>
<dbReference type="FunFam" id="3.40.50.300:FF:000163">
    <property type="entry name" value="Multidrug resistance-associated protein member 4"/>
    <property type="match status" value="1"/>
</dbReference>
<dbReference type="FunFam" id="3.40.50.300:FF:000973">
    <property type="entry name" value="Multidrug resistance-associated protein 4"/>
    <property type="match status" value="1"/>
</dbReference>
<dbReference type="PROSITE" id="PS50929">
    <property type="entry name" value="ABC_TM1F"/>
    <property type="match status" value="2"/>
</dbReference>
<dbReference type="SMART" id="SM00382">
    <property type="entry name" value="AAA"/>
    <property type="match status" value="3"/>
</dbReference>
<keyword evidence="16" id="KW-1185">Reference proteome</keyword>
<keyword evidence="4 12" id="KW-0812">Transmembrane</keyword>
<dbReference type="GO" id="GO:0016020">
    <property type="term" value="C:membrane"/>
    <property type="evidence" value="ECO:0007669"/>
    <property type="project" value="UniProtKB-SubCell"/>
</dbReference>
<comment type="subcellular location">
    <subcellularLocation>
        <location evidence="1">Membrane</location>
        <topology evidence="1">Multi-pass membrane protein</topology>
    </subcellularLocation>
</comment>
<comment type="caution">
    <text evidence="15">The sequence shown here is derived from an EMBL/GenBank/DDBJ whole genome shotgun (WGS) entry which is preliminary data.</text>
</comment>
<dbReference type="Pfam" id="PF04030">
    <property type="entry name" value="ALO"/>
    <property type="match status" value="1"/>
</dbReference>
<dbReference type="InterPro" id="IPR044726">
    <property type="entry name" value="ABCC_6TM_D2"/>
</dbReference>
<evidence type="ECO:0000256" key="11">
    <source>
        <dbReference type="SAM" id="MobiDB-lite"/>
    </source>
</evidence>
<dbReference type="OrthoDB" id="5967058at2759"/>
<dbReference type="FunFam" id="1.20.1560.10:FF:000014">
    <property type="entry name" value="Multidrug resistance-associated protein member 4"/>
    <property type="match status" value="1"/>
</dbReference>
<dbReference type="Gene3D" id="3.40.50.300">
    <property type="entry name" value="P-loop containing nucleotide triphosphate hydrolases"/>
    <property type="match status" value="3"/>
</dbReference>
<dbReference type="GO" id="GO:0140359">
    <property type="term" value="F:ABC-type transporter activity"/>
    <property type="evidence" value="ECO:0007669"/>
    <property type="project" value="InterPro"/>
</dbReference>
<accession>A0A2B4RZH0</accession>
<dbReference type="CDD" id="cd18579">
    <property type="entry name" value="ABC_6TM_ABCC_D1"/>
    <property type="match status" value="1"/>
</dbReference>
<dbReference type="GO" id="GO:0005524">
    <property type="term" value="F:ATP binding"/>
    <property type="evidence" value="ECO:0007669"/>
    <property type="project" value="UniProtKB-KW"/>
</dbReference>
<feature type="transmembrane region" description="Helical" evidence="12">
    <location>
        <begin position="98"/>
        <end position="122"/>
    </location>
</feature>
<feature type="transmembrane region" description="Helical" evidence="12">
    <location>
        <begin position="1157"/>
        <end position="1177"/>
    </location>
</feature>
<feature type="transmembrane region" description="Helical" evidence="12">
    <location>
        <begin position="134"/>
        <end position="155"/>
    </location>
</feature>
<evidence type="ECO:0000313" key="16">
    <source>
        <dbReference type="Proteomes" id="UP000225706"/>
    </source>
</evidence>
<evidence type="ECO:0000259" key="14">
    <source>
        <dbReference type="PROSITE" id="PS50929"/>
    </source>
</evidence>
<dbReference type="InterPro" id="IPR036640">
    <property type="entry name" value="ABC1_TM_sf"/>
</dbReference>
<evidence type="ECO:0000256" key="3">
    <source>
        <dbReference type="ARBA" id="ARBA00022448"/>
    </source>
</evidence>
<keyword evidence="7" id="KW-0067">ATP-binding</keyword>
<evidence type="ECO:0000256" key="8">
    <source>
        <dbReference type="ARBA" id="ARBA00022989"/>
    </source>
</evidence>
<feature type="compositionally biased region" description="Polar residues" evidence="11">
    <location>
        <begin position="435"/>
        <end position="444"/>
    </location>
</feature>
<feature type="transmembrane region" description="Helical" evidence="12">
    <location>
        <begin position="215"/>
        <end position="237"/>
    </location>
</feature>
<dbReference type="InterPro" id="IPR027417">
    <property type="entry name" value="P-loop_NTPase"/>
</dbReference>
<proteinExistence type="inferred from homology"/>
<keyword evidence="8 12" id="KW-1133">Transmembrane helix</keyword>
<keyword evidence="5" id="KW-0677">Repeat</keyword>
<feature type="transmembrane region" description="Helical" evidence="12">
    <location>
        <begin position="1069"/>
        <end position="1090"/>
    </location>
</feature>
<dbReference type="PROSITE" id="PS00211">
    <property type="entry name" value="ABC_TRANSPORTER_1"/>
    <property type="match status" value="2"/>
</dbReference>
<dbReference type="PANTHER" id="PTHR24223:SF456">
    <property type="entry name" value="MULTIDRUG RESISTANCE-ASSOCIATED PROTEIN LETHAL(2)03659"/>
    <property type="match status" value="1"/>
</dbReference>
<evidence type="ECO:0000313" key="15">
    <source>
        <dbReference type="EMBL" id="PFX21727.1"/>
    </source>
</evidence>
<dbReference type="CDD" id="cd03244">
    <property type="entry name" value="ABCC_MRP_domain2"/>
    <property type="match status" value="1"/>
</dbReference>
<dbReference type="Pfam" id="PF00005">
    <property type="entry name" value="ABC_tran"/>
    <property type="match status" value="2"/>
</dbReference>
<feature type="transmembrane region" description="Helical" evidence="12">
    <location>
        <begin position="972"/>
        <end position="998"/>
    </location>
</feature>
<dbReference type="InterPro" id="IPR007173">
    <property type="entry name" value="ALO_C"/>
</dbReference>
<dbReference type="GO" id="GO:0003885">
    <property type="term" value="F:D-arabinono-1,4-lactone oxidase activity"/>
    <property type="evidence" value="ECO:0007669"/>
    <property type="project" value="InterPro"/>
</dbReference>
<protein>
    <submittedName>
        <fullName evidence="15">Multidrug resistance-associated protein 4</fullName>
    </submittedName>
</protein>
<dbReference type="SUPFAM" id="SSF52540">
    <property type="entry name" value="P-loop containing nucleoside triphosphate hydrolases"/>
    <property type="match status" value="3"/>
</dbReference>
<dbReference type="Gene3D" id="3.30.70.2520">
    <property type="match status" value="1"/>
</dbReference>
<dbReference type="InterPro" id="IPR050173">
    <property type="entry name" value="ABC_transporter_C-like"/>
</dbReference>
<evidence type="ECO:0000256" key="1">
    <source>
        <dbReference type="ARBA" id="ARBA00004141"/>
    </source>
</evidence>
<keyword evidence="9" id="KW-0560">Oxidoreductase</keyword>
<evidence type="ECO:0000256" key="10">
    <source>
        <dbReference type="ARBA" id="ARBA00023136"/>
    </source>
</evidence>
<feature type="transmembrane region" description="Helical" evidence="12">
    <location>
        <begin position="243"/>
        <end position="264"/>
    </location>
</feature>
<feature type="transmembrane region" description="Helical" evidence="12">
    <location>
        <begin position="1042"/>
        <end position="1063"/>
    </location>
</feature>
<dbReference type="Gene3D" id="1.20.1560.10">
    <property type="entry name" value="ABC transporter type 1, transmembrane domain"/>
    <property type="match status" value="2"/>
</dbReference>
<dbReference type="CDD" id="cd03250">
    <property type="entry name" value="ABCC_MRP_domain1"/>
    <property type="match status" value="1"/>
</dbReference>
<dbReference type="InterPro" id="IPR017871">
    <property type="entry name" value="ABC_transporter-like_CS"/>
</dbReference>
<dbReference type="Pfam" id="PF00664">
    <property type="entry name" value="ABC_membrane"/>
    <property type="match status" value="2"/>
</dbReference>
<evidence type="ECO:0000256" key="6">
    <source>
        <dbReference type="ARBA" id="ARBA00022741"/>
    </source>
</evidence>
<comment type="similarity">
    <text evidence="2">Belongs to the ABC transporter superfamily. ABCC family. Conjugate transporter (TC 3.A.1.208) subfamily.</text>
</comment>
<name>A0A2B4RZH0_STYPI</name>
<feature type="transmembrane region" description="Helical" evidence="12">
    <location>
        <begin position="318"/>
        <end position="342"/>
    </location>
</feature>
<feature type="transmembrane region" description="Helical" evidence="12">
    <location>
        <begin position="929"/>
        <end position="950"/>
    </location>
</feature>
<evidence type="ECO:0000256" key="9">
    <source>
        <dbReference type="ARBA" id="ARBA00023002"/>
    </source>
</evidence>
<evidence type="ECO:0000259" key="13">
    <source>
        <dbReference type="PROSITE" id="PS50893"/>
    </source>
</evidence>
<dbReference type="PROSITE" id="PS50893">
    <property type="entry name" value="ABC_TRANSPORTER_2"/>
    <property type="match status" value="2"/>
</dbReference>
<keyword evidence="10 12" id="KW-0472">Membrane</keyword>
<sequence>MAPNGYRKITSTNDSAEKVGFVSVLLFQWMNDVMKTGSQQPLEESDFVPLSNEDTSQSVTDRLEKKWKEEKANSTRKEKRPKLWKSVLKMLSPKEVAYVYLPGVLYGIGSLVTPLLIGYLIFMLMSPGTYTNPILHGCLLAAAMTLNTLIGSLAMQHHAYACEILGIRLSNAIKGLVYKKIFLLSKSTLLKFSAGRVVDLISNDIQRMETVALKFFVMMSDAHQIVAATFLLAYLIGWQALTGELFLCLLVPYYVEMSSVYAALRLRSAAEGDRRISLTNQVVSGIRAIKARAWEDYFGGKIKHTRKREISIIRKKSVILSGLAALEYTSIPVLLSVISLLLTGHHLTPVNAFMLLMYMNLLRLCFSLDIGYGVVETHEAYVSLGRIEEFLILEDLLCISGDQSKEDKGIAPEEMSVKLQRDFRVIKDQSEKSQESPVTDQRVNPSEPGTLCVSSLKSTEMKRKDDLILEDVEFIAASGTLTVITGPVGSGKSTLLLAIAGEIREISIIRKKSVILSGLAALEYTSIPVLLSVISLLLTGHHLTPVNAFMLLMYMNLLRLCFSLDIGYGVVETHEAYVSLGRIEEFLILEDLLCISGDQSKEDKGIAPEEMSVKLQRDFRVIKDQSEKSHESPVTDQRVNPSEPGTLCVSSLKSTEMKRKDDLILEDVEFIAASGTLTVITGPVGSGKSTLLLAIAGEMSDISGTISRHGTFVYAPQVAWVFSGTLRENILFGESYNESRYTRVIEACALTKDFQQFPNGDETVVGERGAVLSGGQRARVNLARAVYVDADLYLLDDPLSAVDFKVGRHIFEKCIKDVLGKRTRLLTSHQESHMIDADQVIMLYKGRVLGKGTFVELQDKGILNTTIYPLCKNTLIEKLSDNTARDNEEKLSGVMPLATDSNGLEISVEDRAIGTVSSKLYWDYFRSGIHPLLIIGVVILCLIPQASMVAPDVWLSLLTRKRPSEQKDKTNLAIYGCLVAASFLLGIVRCYILFLVCLRCSERLHDKMVVALLQAPVLFFDSNPVGRILNRFSKDVGCMDELLPLQFLSTVQLVLLLFSSVIVPSVTNPWLVFVTIPVTATSLYFARFYLKSSRELKRLESMCRSPVFSHISETLEGLDTIRSRGRQNDFIEEFYSHQDIHIQSFIMMMASGRWFGVRLDAIISLLVGLVILVAVLISQDATSAGLALAYVIQTVALTQYAVRKSSDVENFMTSVERVMAYTKLDSEPGYKVDRTLPEHWPPSAGLALAYVIQTVALTQYAVRKSSDVENFMTSVERVMAYTKLDSEPGYKVDRPPPEHWPRKGNIIFNDVSLTYYPGGPQALKSINLGIKGGSKIGVVGRTGAGKSSFVSALLRMPDPDGEILVDGIQIKEINLQAARGCISSLGQTPVLFSGSLRKNMDIVQRFQDVDLWRVLEDVQLKDFVESLEGQLEYELLENGANVSVGERQLICLARVLLQKNKMVILDEPTAHVDPGTEETIWRVVREKLKDSTVITVAHRLSTIQHCDKLDEALGDVIEAANQYADKFSQYSLLPIYVRIVKTDDLYLSPANRKCPQGEQHDHACYIEVPFLPGAFGIEEYHKTVEDKLYYKYNGRPHWSKNNHLTTGRVIKLYPELELWKKVFRMFNSTGIFCNEFTHNMGFDTCIEDLVRLRNETTIGIENDGLTMEEVITVEPINLIECFNRDITTAIHPDEALHQWKAV</sequence>
<organism evidence="15 16">
    <name type="scientific">Stylophora pistillata</name>
    <name type="common">Smooth cauliflower coral</name>
    <dbReference type="NCBI Taxonomy" id="50429"/>
    <lineage>
        <taxon>Eukaryota</taxon>
        <taxon>Metazoa</taxon>
        <taxon>Cnidaria</taxon>
        <taxon>Anthozoa</taxon>
        <taxon>Hexacorallia</taxon>
        <taxon>Scleractinia</taxon>
        <taxon>Astrocoeniina</taxon>
        <taxon>Pocilloporidae</taxon>
        <taxon>Stylophora</taxon>
    </lineage>
</organism>